<dbReference type="CDD" id="cd09993">
    <property type="entry name" value="HDAC_classIV"/>
    <property type="match status" value="1"/>
</dbReference>
<dbReference type="InterPro" id="IPR023801">
    <property type="entry name" value="His_deacetylse_dom"/>
</dbReference>
<evidence type="ECO:0000256" key="3">
    <source>
        <dbReference type="ARBA" id="ARBA00012111"/>
    </source>
</evidence>
<dbReference type="PANTHER" id="PTHR10625">
    <property type="entry name" value="HISTONE DEACETYLASE HDAC1-RELATED"/>
    <property type="match status" value="1"/>
</dbReference>
<evidence type="ECO:0000256" key="7">
    <source>
        <dbReference type="ARBA" id="ARBA00023015"/>
    </source>
</evidence>
<dbReference type="Gene3D" id="3.40.800.20">
    <property type="entry name" value="Histone deacetylase domain"/>
    <property type="match status" value="1"/>
</dbReference>
<keyword evidence="4" id="KW-0678">Repressor</keyword>
<comment type="function">
    <text evidence="11">Responsible for the deacetylation of lysine residues on the N-terminal part of the core histones (H2A, H2B, H3 and H4). Histone deacetylation gives a tag for epigenetic repression and plays an important role in transcriptional regulation, cell cycle progression and developmental events. Histone deacetylases act via the formation of large multiprotein complexes.</text>
</comment>
<dbReference type="EC" id="3.5.1.98" evidence="3"/>
<comment type="catalytic activity">
    <reaction evidence="10">
        <text>N(6)-acetyl-L-lysyl-[histone] + H2O = L-lysyl-[histone] + acetate</text>
        <dbReference type="Rhea" id="RHEA:58196"/>
        <dbReference type="Rhea" id="RHEA-COMP:9845"/>
        <dbReference type="Rhea" id="RHEA-COMP:11338"/>
        <dbReference type="ChEBI" id="CHEBI:15377"/>
        <dbReference type="ChEBI" id="CHEBI:29969"/>
        <dbReference type="ChEBI" id="CHEBI:30089"/>
        <dbReference type="ChEBI" id="CHEBI:61930"/>
        <dbReference type="EC" id="3.5.1.98"/>
    </reaction>
</comment>
<dbReference type="PANTHER" id="PTHR10625:SF23">
    <property type="entry name" value="HISTONE DEACETYLASE 11"/>
    <property type="match status" value="1"/>
</dbReference>
<evidence type="ECO:0000259" key="15">
    <source>
        <dbReference type="Pfam" id="PF00850"/>
    </source>
</evidence>
<dbReference type="OrthoDB" id="437693at2759"/>
<dbReference type="AlphaFoldDB" id="A0A8B7P8E0"/>
<keyword evidence="16" id="KW-1185">Reference proteome</keyword>
<evidence type="ECO:0000256" key="12">
    <source>
        <dbReference type="ARBA" id="ARBA00065154"/>
    </source>
</evidence>
<keyword evidence="8" id="KW-0804">Transcription</keyword>
<feature type="domain" description="Histone deacetylase" evidence="15">
    <location>
        <begin position="2"/>
        <end position="274"/>
    </location>
</feature>
<evidence type="ECO:0000256" key="4">
    <source>
        <dbReference type="ARBA" id="ARBA00022491"/>
    </source>
</evidence>
<evidence type="ECO:0000256" key="11">
    <source>
        <dbReference type="ARBA" id="ARBA00059784"/>
    </source>
</evidence>
<accession>A0A8B7P8E0</accession>
<evidence type="ECO:0000256" key="5">
    <source>
        <dbReference type="ARBA" id="ARBA00022801"/>
    </source>
</evidence>
<feature type="region of interest" description="Disordered" evidence="14">
    <location>
        <begin position="370"/>
        <end position="390"/>
    </location>
</feature>
<dbReference type="SUPFAM" id="SSF52768">
    <property type="entry name" value="Arginase/deacetylase"/>
    <property type="match status" value="1"/>
</dbReference>
<keyword evidence="9" id="KW-0539">Nucleus</keyword>
<evidence type="ECO:0000313" key="17">
    <source>
        <dbReference type="RefSeq" id="XP_018022082.1"/>
    </source>
</evidence>
<evidence type="ECO:0000256" key="9">
    <source>
        <dbReference type="ARBA" id="ARBA00023242"/>
    </source>
</evidence>
<protein>
    <recommendedName>
        <fullName evidence="13">Histone deacetylase 11</fullName>
        <ecNumber evidence="3">3.5.1.98</ecNumber>
    </recommendedName>
</protein>
<dbReference type="RefSeq" id="XP_018022082.1">
    <property type="nucleotide sequence ID" value="XM_018166593.2"/>
</dbReference>
<dbReference type="CTD" id="79885"/>
<evidence type="ECO:0000313" key="16">
    <source>
        <dbReference type="Proteomes" id="UP000694843"/>
    </source>
</evidence>
<reference evidence="17" key="1">
    <citation type="submission" date="2025-08" db="UniProtKB">
        <authorList>
            <consortium name="RefSeq"/>
        </authorList>
    </citation>
    <scope>IDENTIFICATION</scope>
    <source>
        <tissue evidence="17">Whole organism</tissue>
    </source>
</reference>
<evidence type="ECO:0000256" key="10">
    <source>
        <dbReference type="ARBA" id="ARBA00048287"/>
    </source>
</evidence>
<sequence>MKLLKDQGLLSEEILVKPREATKTDLLLVHKQRYLTSLEWSVNVAKITEVAGTALLPNCVLQRKLLKPFRYQTGGSVVAGRCAVERGWSINVGGGFHHCSAGRGGGFCAYADITLLVHVVLEQYEHINNILIVDLDAHQGNGHERDFMGRKDVFIMDVYNRLVYPRDEQAKKAISKRIELSPFTEDPRYLQAVEEGLEQSLEEFPADLVIYNAGTDILEGDPLGLLSVTRKGVILRDEIVWQMVRQQRALPLVMLTSGGYQRSTAAVIAESITNLQQLGLVDLNCGTTTKPQHYDASNIDSSMLPPLKYSSLLTRCTGKKKSSVVSASESSTPQSGRHSATDSTTSSPPPHGRMNQAVDKIVDDKVTVAPGKITSTPSQDNGNSAAAGLPHPPSFIDIKAEVRNSLVSACSSADYSTPHFTVPPSFLASPSSPPDNLRRDMTQQMSISDSTTPPSPVYRSVTGSWLTVNNTGSPKADSTPPLHRHDRVASTPSLAQQSCVASLQSPYQSAHSITSSLAKNCDFMPP</sequence>
<dbReference type="Proteomes" id="UP000694843">
    <property type="component" value="Unplaced"/>
</dbReference>
<dbReference type="InterPro" id="IPR044150">
    <property type="entry name" value="HDAC_classIV"/>
</dbReference>
<dbReference type="GO" id="GO:0141221">
    <property type="term" value="F:histone deacetylase activity, hydrolytic mechanism"/>
    <property type="evidence" value="ECO:0007669"/>
    <property type="project" value="UniProtKB-EC"/>
</dbReference>
<organism evidence="16 17">
    <name type="scientific">Hyalella azteca</name>
    <name type="common">Amphipod</name>
    <dbReference type="NCBI Taxonomy" id="294128"/>
    <lineage>
        <taxon>Eukaryota</taxon>
        <taxon>Metazoa</taxon>
        <taxon>Ecdysozoa</taxon>
        <taxon>Arthropoda</taxon>
        <taxon>Crustacea</taxon>
        <taxon>Multicrustacea</taxon>
        <taxon>Malacostraca</taxon>
        <taxon>Eumalacostraca</taxon>
        <taxon>Peracarida</taxon>
        <taxon>Amphipoda</taxon>
        <taxon>Senticaudata</taxon>
        <taxon>Talitrida</taxon>
        <taxon>Talitroidea</taxon>
        <taxon>Hyalellidae</taxon>
        <taxon>Hyalella</taxon>
    </lineage>
</organism>
<evidence type="ECO:0000256" key="14">
    <source>
        <dbReference type="SAM" id="MobiDB-lite"/>
    </source>
</evidence>
<dbReference type="InterPro" id="IPR000286">
    <property type="entry name" value="HDACs"/>
</dbReference>
<gene>
    <name evidence="17" type="primary">LOC108678228</name>
</gene>
<feature type="compositionally biased region" description="Polar residues" evidence="14">
    <location>
        <begin position="373"/>
        <end position="384"/>
    </location>
</feature>
<evidence type="ECO:0000256" key="6">
    <source>
        <dbReference type="ARBA" id="ARBA00022853"/>
    </source>
</evidence>
<dbReference type="Pfam" id="PF00850">
    <property type="entry name" value="Hist_deacetyl"/>
    <property type="match status" value="1"/>
</dbReference>
<dbReference type="PRINTS" id="PR01270">
    <property type="entry name" value="HDASUPER"/>
</dbReference>
<comment type="similarity">
    <text evidence="2">Belongs to the histone deacetylase family.</text>
</comment>
<keyword evidence="7" id="KW-0805">Transcription regulation</keyword>
<dbReference type="InterPro" id="IPR023696">
    <property type="entry name" value="Ureohydrolase_dom_sf"/>
</dbReference>
<proteinExistence type="inferred from homology"/>
<dbReference type="GO" id="GO:0000118">
    <property type="term" value="C:histone deacetylase complex"/>
    <property type="evidence" value="ECO:0007669"/>
    <property type="project" value="UniProtKB-ARBA"/>
</dbReference>
<evidence type="ECO:0000256" key="2">
    <source>
        <dbReference type="ARBA" id="ARBA00005947"/>
    </source>
</evidence>
<dbReference type="GeneID" id="108678228"/>
<feature type="region of interest" description="Disordered" evidence="14">
    <location>
        <begin position="466"/>
        <end position="493"/>
    </location>
</feature>
<evidence type="ECO:0000256" key="13">
    <source>
        <dbReference type="ARBA" id="ARBA00072450"/>
    </source>
</evidence>
<dbReference type="InterPro" id="IPR037138">
    <property type="entry name" value="His_deacetylse_dom_sf"/>
</dbReference>
<dbReference type="KEGG" id="hazt:108678228"/>
<dbReference type="GO" id="GO:0040029">
    <property type="term" value="P:epigenetic regulation of gene expression"/>
    <property type="evidence" value="ECO:0007669"/>
    <property type="project" value="TreeGrafter"/>
</dbReference>
<evidence type="ECO:0000256" key="1">
    <source>
        <dbReference type="ARBA" id="ARBA00004123"/>
    </source>
</evidence>
<evidence type="ECO:0000256" key="8">
    <source>
        <dbReference type="ARBA" id="ARBA00023163"/>
    </source>
</evidence>
<comment type="subcellular location">
    <subcellularLocation>
        <location evidence="1">Nucleus</location>
    </subcellularLocation>
</comment>
<keyword evidence="6" id="KW-0156">Chromatin regulator</keyword>
<name>A0A8B7P8E0_HYAAZ</name>
<dbReference type="FunFam" id="3.40.800.20:FF:000009">
    <property type="entry name" value="Histone deacetylase 11"/>
    <property type="match status" value="1"/>
</dbReference>
<keyword evidence="5" id="KW-0378">Hydrolase</keyword>
<feature type="region of interest" description="Disordered" evidence="14">
    <location>
        <begin position="323"/>
        <end position="355"/>
    </location>
</feature>
<comment type="subunit">
    <text evidence="12">Interacts with HDAC6.</text>
</comment>